<dbReference type="EMBL" id="JALGBI010000001">
    <property type="protein sequence ID" value="MCJ0763496.1"/>
    <property type="molecule type" value="Genomic_DNA"/>
</dbReference>
<evidence type="ECO:0000313" key="5">
    <source>
        <dbReference type="Proteomes" id="UP001139447"/>
    </source>
</evidence>
<dbReference type="Proteomes" id="UP001139447">
    <property type="component" value="Unassembled WGS sequence"/>
</dbReference>
<accession>A0A9X1VTC4</accession>
<evidence type="ECO:0000313" key="4">
    <source>
        <dbReference type="EMBL" id="MCJ0763496.1"/>
    </source>
</evidence>
<keyword evidence="2" id="KW-1133">Transmembrane helix</keyword>
<proteinExistence type="predicted"/>
<evidence type="ECO:0000256" key="2">
    <source>
        <dbReference type="SAM" id="Phobius"/>
    </source>
</evidence>
<dbReference type="RefSeq" id="WP_243306086.1">
    <property type="nucleotide sequence ID" value="NZ_JALGBI010000001.1"/>
</dbReference>
<dbReference type="GO" id="GO:0015627">
    <property type="term" value="C:type II protein secretion system complex"/>
    <property type="evidence" value="ECO:0007669"/>
    <property type="project" value="InterPro"/>
</dbReference>
<feature type="region of interest" description="Disordered" evidence="1">
    <location>
        <begin position="104"/>
        <end position="174"/>
    </location>
</feature>
<feature type="compositionally biased region" description="Low complexity" evidence="1">
    <location>
        <begin position="126"/>
        <end position="170"/>
    </location>
</feature>
<evidence type="ECO:0000259" key="3">
    <source>
        <dbReference type="Pfam" id="PF16537"/>
    </source>
</evidence>
<organism evidence="4 5">
    <name type="scientific">Variovorax terrae</name>
    <dbReference type="NCBI Taxonomy" id="2923278"/>
    <lineage>
        <taxon>Bacteria</taxon>
        <taxon>Pseudomonadati</taxon>
        <taxon>Pseudomonadota</taxon>
        <taxon>Betaproteobacteria</taxon>
        <taxon>Burkholderiales</taxon>
        <taxon>Comamonadaceae</taxon>
        <taxon>Variovorax</taxon>
    </lineage>
</organism>
<gene>
    <name evidence="4" type="ORF">MMF98_09765</name>
</gene>
<feature type="compositionally biased region" description="Pro residues" evidence="1">
    <location>
        <begin position="111"/>
        <end position="125"/>
    </location>
</feature>
<reference evidence="4" key="1">
    <citation type="submission" date="2022-03" db="EMBL/GenBank/DDBJ databases">
        <authorList>
            <person name="Woo C.Y."/>
        </authorList>
    </citation>
    <scope>NUCLEOTIDE SEQUENCE</scope>
    <source>
        <strain evidence="4">CYS-02</strain>
    </source>
</reference>
<sequence>MSYILDALKRADAERERGTVPGLHAQPAALPAHDPAQGRRQPLLWVGLAVALLMLGLLAWRLVLAPAPTPSPAAPTAPRVAAAPAAPLQIPAAPRPAPAPMPEPVVAAPAAPTPSPNAVPAPAPAVPAVASPSAKPAASPAPAREPAQAADTAAAKAKPAAAPAPRIYAPDELPPDIRGQLPALAISGSVYSENPQSRMLIINGQVLHEGERPAADLVLEQIGPKAAVLSFRGYRYSLGY</sequence>
<dbReference type="InterPro" id="IPR032389">
    <property type="entry name" value="GspB_C"/>
</dbReference>
<dbReference type="AlphaFoldDB" id="A0A9X1VTC4"/>
<evidence type="ECO:0000256" key="1">
    <source>
        <dbReference type="SAM" id="MobiDB-lite"/>
    </source>
</evidence>
<keyword evidence="2" id="KW-0812">Transmembrane</keyword>
<dbReference type="PRINTS" id="PR01217">
    <property type="entry name" value="PRICHEXTENSN"/>
</dbReference>
<comment type="caution">
    <text evidence="4">The sequence shown here is derived from an EMBL/GenBank/DDBJ whole genome shotgun (WGS) entry which is preliminary data.</text>
</comment>
<name>A0A9X1VTC4_9BURK</name>
<feature type="transmembrane region" description="Helical" evidence="2">
    <location>
        <begin position="43"/>
        <end position="63"/>
    </location>
</feature>
<keyword evidence="2" id="KW-0472">Membrane</keyword>
<dbReference type="Pfam" id="PF16537">
    <property type="entry name" value="T2SSB"/>
    <property type="match status" value="1"/>
</dbReference>
<feature type="domain" description="Type II secretion system protein GspB C-terminal" evidence="3">
    <location>
        <begin position="181"/>
        <end position="238"/>
    </location>
</feature>
<protein>
    <submittedName>
        <fullName evidence="4">General secretion pathway protein GspB</fullName>
    </submittedName>
</protein>
<keyword evidence="5" id="KW-1185">Reference proteome</keyword>